<proteinExistence type="predicted"/>
<dbReference type="AlphaFoldDB" id="L7FQR1"/>
<dbReference type="EMBL" id="KB206159">
    <property type="protein sequence ID" value="ELP95288.1"/>
    <property type="molecule type" value="Genomic_DNA"/>
</dbReference>
<keyword evidence="1" id="KW-0812">Transmembrane</keyword>
<dbReference type="GeneID" id="14894273"/>
<keyword evidence="3" id="KW-1185">Reference proteome</keyword>
<feature type="transmembrane region" description="Helical" evidence="1">
    <location>
        <begin position="324"/>
        <end position="343"/>
    </location>
</feature>
<reference evidence="2 3" key="1">
    <citation type="submission" date="2012-10" db="EMBL/GenBank/DDBJ databases">
        <authorList>
            <person name="Zafar N."/>
            <person name="Inman J."/>
            <person name="Hall N."/>
            <person name="Lorenzi H."/>
            <person name="Caler E."/>
        </authorList>
    </citation>
    <scope>NUCLEOTIDE SEQUENCE [LARGE SCALE GENOMIC DNA]</scope>
    <source>
        <strain evidence="2 3">IP1</strain>
    </source>
</reference>
<dbReference type="OrthoDB" id="3064516at2759"/>
<protein>
    <submittedName>
        <fullName evidence="2">Uncharacterized protein</fullName>
    </submittedName>
</protein>
<accession>L7FQR1</accession>
<keyword evidence="1" id="KW-1133">Transmembrane helix</keyword>
<dbReference type="Proteomes" id="UP000014680">
    <property type="component" value="Unassembled WGS sequence"/>
</dbReference>
<evidence type="ECO:0000313" key="3">
    <source>
        <dbReference type="Proteomes" id="UP000014680"/>
    </source>
</evidence>
<feature type="transmembrane region" description="Helical" evidence="1">
    <location>
        <begin position="266"/>
        <end position="284"/>
    </location>
</feature>
<feature type="non-terminal residue" evidence="2">
    <location>
        <position position="348"/>
    </location>
</feature>
<organism evidence="2 3">
    <name type="scientific">Entamoeba invadens IP1</name>
    <dbReference type="NCBI Taxonomy" id="370355"/>
    <lineage>
        <taxon>Eukaryota</taxon>
        <taxon>Amoebozoa</taxon>
        <taxon>Evosea</taxon>
        <taxon>Archamoebae</taxon>
        <taxon>Mastigamoebida</taxon>
        <taxon>Entamoebidae</taxon>
        <taxon>Entamoeba</taxon>
    </lineage>
</organism>
<keyword evidence="1" id="KW-0472">Membrane</keyword>
<name>L7FQR1_ENTIV</name>
<gene>
    <name evidence="2" type="ORF">EIN_156310</name>
</gene>
<sequence length="348" mass="37996">MCITDTPTQKHVGAEVKGYITTVILSAMREGYTDASIEIRDWAVPAHHANEKYPFTMMVREMMSGHAIRKAGGCAESGLFEGTLSIQTVILDPSGKSGSSLSGAHAPFRGETTQALRQRLPFCLTSRDQYVCAAPAAGACLPFCVLSISKYVLNNRLAAQSLAVRERHTVAAAVWPSCHTAHPPPLHLHFMCVCVWVGGRVTSLLPCGHLSLSLSRGVYIAFSGFAALHYIYISIYACPYACTAMHTHVFFSLCSPSLPPPSHTHIHTHIYIYIYICVCVYVCVREGARREGGRESFFLFLCASLDFLRNDWTANSTRSTCTVVFFFFVGVVLAAVMVVVGGWDGGRG</sequence>
<evidence type="ECO:0000256" key="1">
    <source>
        <dbReference type="SAM" id="Phobius"/>
    </source>
</evidence>
<dbReference type="RefSeq" id="XP_004262059.1">
    <property type="nucleotide sequence ID" value="XM_004262011.1"/>
</dbReference>
<dbReference type="VEuPathDB" id="AmoebaDB:EIN_156310"/>
<dbReference type="KEGG" id="eiv:EIN_156310"/>
<evidence type="ECO:0000313" key="2">
    <source>
        <dbReference type="EMBL" id="ELP95288.1"/>
    </source>
</evidence>